<comment type="caution">
    <text evidence="1">The sequence shown here is derived from an EMBL/GenBank/DDBJ whole genome shotgun (WGS) entry which is preliminary data.</text>
</comment>
<dbReference type="InterPro" id="IPR025342">
    <property type="entry name" value="DUF4248"/>
</dbReference>
<reference evidence="1 2" key="1">
    <citation type="journal article" date="2019" name="Nat. Med.">
        <title>A library of human gut bacterial isolates paired with longitudinal multiomics data enables mechanistic microbiome research.</title>
        <authorList>
            <person name="Poyet M."/>
            <person name="Groussin M."/>
            <person name="Gibbons S.M."/>
            <person name="Avila-Pacheco J."/>
            <person name="Jiang X."/>
            <person name="Kearney S.M."/>
            <person name="Perrotta A.R."/>
            <person name="Berdy B."/>
            <person name="Zhao S."/>
            <person name="Lieberman T.D."/>
            <person name="Swanson P.K."/>
            <person name="Smith M."/>
            <person name="Roesemann S."/>
            <person name="Alexander J.E."/>
            <person name="Rich S.A."/>
            <person name="Livny J."/>
            <person name="Vlamakis H."/>
            <person name="Clish C."/>
            <person name="Bullock K."/>
            <person name="Deik A."/>
            <person name="Scott J."/>
            <person name="Pierce K.A."/>
            <person name="Xavier R.J."/>
            <person name="Alm E.J."/>
        </authorList>
    </citation>
    <scope>NUCLEOTIDE SEQUENCE [LARGE SCALE GENOMIC DNA]</scope>
    <source>
        <strain evidence="1 2">BIOML-A10</strain>
    </source>
</reference>
<protein>
    <submittedName>
        <fullName evidence="1">DUF4248 domain-containing protein</fullName>
    </submittedName>
</protein>
<organism evidence="1 2">
    <name type="scientific">Bacteroides salyersiae</name>
    <dbReference type="NCBI Taxonomy" id="291644"/>
    <lineage>
        <taxon>Bacteria</taxon>
        <taxon>Pseudomonadati</taxon>
        <taxon>Bacteroidota</taxon>
        <taxon>Bacteroidia</taxon>
        <taxon>Bacteroidales</taxon>
        <taxon>Bacteroidaceae</taxon>
        <taxon>Bacteroides</taxon>
    </lineage>
</organism>
<dbReference type="Pfam" id="PF14053">
    <property type="entry name" value="DUF4248"/>
    <property type="match status" value="1"/>
</dbReference>
<dbReference type="EMBL" id="VWMK01000041">
    <property type="protein sequence ID" value="KAA3756759.1"/>
    <property type="molecule type" value="Genomic_DNA"/>
</dbReference>
<dbReference type="GeneID" id="93117653"/>
<dbReference type="RefSeq" id="WP_081504167.1">
    <property type="nucleotide sequence ID" value="NZ_CABKSE010000002.1"/>
</dbReference>
<gene>
    <name evidence="1" type="ORF">F3F73_23100</name>
</gene>
<accession>A0A7J4XC28</accession>
<dbReference type="AlphaFoldDB" id="A0A7J4XC28"/>
<evidence type="ECO:0000313" key="1">
    <source>
        <dbReference type="EMBL" id="KAA3756759.1"/>
    </source>
</evidence>
<sequence length="82" mass="9837">MTEKEKQNSEEKPFVVRSYTKIELALLYCPGREPATALQSLYRWMRKCAPLRTELQQYGYDKHRHSFLKREVEIIRKHLGDP</sequence>
<proteinExistence type="predicted"/>
<dbReference type="Proteomes" id="UP000422221">
    <property type="component" value="Unassembled WGS sequence"/>
</dbReference>
<name>A0A7J4XC28_9BACE</name>
<evidence type="ECO:0000313" key="2">
    <source>
        <dbReference type="Proteomes" id="UP000422221"/>
    </source>
</evidence>